<comment type="catalytic activity">
    <reaction evidence="5 6">
        <text>dTDP-beta-L-rhamnose + NADP(+) = dTDP-4-dehydro-beta-L-rhamnose + NADPH + H(+)</text>
        <dbReference type="Rhea" id="RHEA:21796"/>
        <dbReference type="ChEBI" id="CHEBI:15378"/>
        <dbReference type="ChEBI" id="CHEBI:57510"/>
        <dbReference type="ChEBI" id="CHEBI:57783"/>
        <dbReference type="ChEBI" id="CHEBI:58349"/>
        <dbReference type="ChEBI" id="CHEBI:62830"/>
        <dbReference type="EC" id="1.1.1.133"/>
    </reaction>
</comment>
<organism evidence="8 9">
    <name type="scientific">Hoeflea olei</name>
    <dbReference type="NCBI Taxonomy" id="1480615"/>
    <lineage>
        <taxon>Bacteria</taxon>
        <taxon>Pseudomonadati</taxon>
        <taxon>Pseudomonadota</taxon>
        <taxon>Alphaproteobacteria</taxon>
        <taxon>Hyphomicrobiales</taxon>
        <taxon>Rhizobiaceae</taxon>
        <taxon>Hoeflea</taxon>
    </lineage>
</organism>
<comment type="cofactor">
    <cofactor evidence="6">
        <name>Mg(2+)</name>
        <dbReference type="ChEBI" id="CHEBI:18420"/>
    </cofactor>
    <text evidence="6">Binds 1 Mg(2+) ion per monomer.</text>
</comment>
<dbReference type="UniPathway" id="UPA00124"/>
<evidence type="ECO:0000256" key="2">
    <source>
        <dbReference type="ARBA" id="ARBA00010944"/>
    </source>
</evidence>
<keyword evidence="6" id="KW-0521">NADP</keyword>
<dbReference type="InterPro" id="IPR029903">
    <property type="entry name" value="RmlD-like-bd"/>
</dbReference>
<dbReference type="GO" id="GO:0005829">
    <property type="term" value="C:cytosol"/>
    <property type="evidence" value="ECO:0007669"/>
    <property type="project" value="TreeGrafter"/>
</dbReference>
<dbReference type="RefSeq" id="WP_066180232.1">
    <property type="nucleotide sequence ID" value="NZ_LQZT01000023.1"/>
</dbReference>
<comment type="similarity">
    <text evidence="2 6">Belongs to the dTDP-4-dehydrorhamnose reductase family.</text>
</comment>
<dbReference type="Gene3D" id="3.40.50.720">
    <property type="entry name" value="NAD(P)-binding Rossmann-like Domain"/>
    <property type="match status" value="1"/>
</dbReference>
<comment type="function">
    <text evidence="6">Catalyzes the reduction of dTDP-6-deoxy-L-lyxo-4-hexulose to yield dTDP-L-rhamnose.</text>
</comment>
<dbReference type="CDD" id="cd05254">
    <property type="entry name" value="dTDP_HR_like_SDR_e"/>
    <property type="match status" value="1"/>
</dbReference>
<dbReference type="PANTHER" id="PTHR10491">
    <property type="entry name" value="DTDP-4-DEHYDRORHAMNOSE REDUCTASE"/>
    <property type="match status" value="1"/>
</dbReference>
<dbReference type="SUPFAM" id="SSF51735">
    <property type="entry name" value="NAD(P)-binding Rossmann-fold domains"/>
    <property type="match status" value="1"/>
</dbReference>
<evidence type="ECO:0000256" key="4">
    <source>
        <dbReference type="ARBA" id="ARBA00017099"/>
    </source>
</evidence>
<name>A0A1C1YUA5_9HYPH</name>
<dbReference type="OrthoDB" id="9803892at2"/>
<dbReference type="InterPro" id="IPR036291">
    <property type="entry name" value="NAD(P)-bd_dom_sf"/>
</dbReference>
<dbReference type="PANTHER" id="PTHR10491:SF4">
    <property type="entry name" value="METHIONINE ADENOSYLTRANSFERASE 2 SUBUNIT BETA"/>
    <property type="match status" value="1"/>
</dbReference>
<evidence type="ECO:0000256" key="3">
    <source>
        <dbReference type="ARBA" id="ARBA00012929"/>
    </source>
</evidence>
<feature type="domain" description="RmlD-like substrate binding" evidence="7">
    <location>
        <begin position="1"/>
        <end position="161"/>
    </location>
</feature>
<keyword evidence="6" id="KW-0560">Oxidoreductase</keyword>
<evidence type="ECO:0000256" key="1">
    <source>
        <dbReference type="ARBA" id="ARBA00004781"/>
    </source>
</evidence>
<dbReference type="Proteomes" id="UP000094795">
    <property type="component" value="Unassembled WGS sequence"/>
</dbReference>
<dbReference type="GO" id="GO:0019305">
    <property type="term" value="P:dTDP-rhamnose biosynthetic process"/>
    <property type="evidence" value="ECO:0007669"/>
    <property type="project" value="UniProtKB-UniPathway"/>
</dbReference>
<evidence type="ECO:0000313" key="8">
    <source>
        <dbReference type="EMBL" id="OCW57015.1"/>
    </source>
</evidence>
<evidence type="ECO:0000259" key="7">
    <source>
        <dbReference type="Pfam" id="PF04321"/>
    </source>
</evidence>
<dbReference type="GO" id="GO:0008831">
    <property type="term" value="F:dTDP-4-dehydrorhamnose reductase activity"/>
    <property type="evidence" value="ECO:0007669"/>
    <property type="project" value="UniProtKB-EC"/>
</dbReference>
<evidence type="ECO:0000256" key="5">
    <source>
        <dbReference type="ARBA" id="ARBA00048200"/>
    </source>
</evidence>
<keyword evidence="9" id="KW-1185">Reference proteome</keyword>
<accession>A0A1C1YUA5</accession>
<reference evidence="8 9" key="1">
    <citation type="submission" date="2015-12" db="EMBL/GenBank/DDBJ databases">
        <authorList>
            <person name="Shamseldin A."/>
            <person name="Moawad H."/>
            <person name="Abd El-Rahim W.M."/>
            <person name="Sadowsky M.J."/>
        </authorList>
    </citation>
    <scope>NUCLEOTIDE SEQUENCE [LARGE SCALE GENOMIC DNA]</scope>
    <source>
        <strain evidence="8 9">JC234</strain>
    </source>
</reference>
<evidence type="ECO:0000256" key="6">
    <source>
        <dbReference type="RuleBase" id="RU364082"/>
    </source>
</evidence>
<dbReference type="EMBL" id="LQZT01000023">
    <property type="protein sequence ID" value="OCW57015.1"/>
    <property type="molecule type" value="Genomic_DNA"/>
</dbReference>
<proteinExistence type="inferred from homology"/>
<evidence type="ECO:0000313" key="9">
    <source>
        <dbReference type="Proteomes" id="UP000094795"/>
    </source>
</evidence>
<dbReference type="STRING" id="1480615.AWJ14_07620"/>
<dbReference type="AlphaFoldDB" id="A0A1C1YUA5"/>
<gene>
    <name evidence="8" type="ORF">AWJ14_07620</name>
</gene>
<protein>
    <recommendedName>
        <fullName evidence="4 6">dTDP-4-dehydrorhamnose reductase</fullName>
        <ecNumber evidence="3 6">1.1.1.133</ecNumber>
    </recommendedName>
</protein>
<dbReference type="Pfam" id="PF04321">
    <property type="entry name" value="RmlD_sub_bind"/>
    <property type="match status" value="1"/>
</dbReference>
<dbReference type="EC" id="1.1.1.133" evidence="3 6"/>
<comment type="caution">
    <text evidence="8">The sequence shown here is derived from an EMBL/GenBank/DDBJ whole genome shotgun (WGS) entry which is preliminary data.</text>
</comment>
<dbReference type="InterPro" id="IPR005913">
    <property type="entry name" value="dTDP_dehydrorham_reduct"/>
</dbReference>
<comment type="pathway">
    <text evidence="1 6">Carbohydrate biosynthesis; dTDP-L-rhamnose biosynthesis.</text>
</comment>
<sequence length="289" mass="31738">MRILVLGGDGMLGHQVLKQLSPRHQVAVTLRQDKQTYQACGLFDDTNAFFGIDVRSIDRVSEVMAQFRPDAVVNCVGIVKQRPAAMQSILSLEINALLPHRLAVLCRLSGARLVHMSTDCVFSGRKGNYLETDVPDAEDLYGRSKLLGEVADEGCVTLRTSIIGRELSRKTGLLEWALAQRGPVKGYQKAIFSGFTTLEMARIIEMVLQDTTGAHGVFQVSSDPIDKHALLLLIREHLHPAIDVVADSEVRIDRSLDSTRFRKTFGYTPPSWGDMIAELARPGAASAAP</sequence>